<dbReference type="AlphaFoldDB" id="A0A061JHP2"/>
<keyword evidence="5" id="KW-1185">Reference proteome</keyword>
<dbReference type="EMBL" id="ARPM03000192">
    <property type="protein sequence ID" value="ETZ04493.1"/>
    <property type="molecule type" value="Genomic_DNA"/>
</dbReference>
<dbReference type="InterPro" id="IPR013216">
    <property type="entry name" value="Methyltransf_11"/>
</dbReference>
<dbReference type="GO" id="GO:0008757">
    <property type="term" value="F:S-adenosylmethionine-dependent methyltransferase activity"/>
    <property type="evidence" value="ECO:0007669"/>
    <property type="project" value="InterPro"/>
</dbReference>
<protein>
    <submittedName>
        <fullName evidence="2">Putative 37.1 kDa protein in transposon</fullName>
    </submittedName>
</protein>
<dbReference type="CDD" id="cd02440">
    <property type="entry name" value="AdoMet_MTases"/>
    <property type="match status" value="1"/>
</dbReference>
<proteinExistence type="predicted"/>
<evidence type="ECO:0000313" key="2">
    <source>
        <dbReference type="EMBL" id="ETZ04414.1"/>
    </source>
</evidence>
<evidence type="ECO:0000313" key="3">
    <source>
        <dbReference type="EMBL" id="ETZ04464.1"/>
    </source>
</evidence>
<dbReference type="EMBL" id="ARPM03000202">
    <property type="protein sequence ID" value="ETZ04414.1"/>
    <property type="molecule type" value="Genomic_DNA"/>
</dbReference>
<evidence type="ECO:0000259" key="1">
    <source>
        <dbReference type="Pfam" id="PF08241"/>
    </source>
</evidence>
<name>A0A061JHP2_9PROT</name>
<organism evidence="2 5">
    <name type="scientific">Holospora undulata HU1</name>
    <dbReference type="NCBI Taxonomy" id="1321371"/>
    <lineage>
        <taxon>Bacteria</taxon>
        <taxon>Pseudomonadati</taxon>
        <taxon>Pseudomonadota</taxon>
        <taxon>Alphaproteobacteria</taxon>
        <taxon>Holosporales</taxon>
        <taxon>Holosporaceae</taxon>
        <taxon>Holospora</taxon>
    </lineage>
</organism>
<evidence type="ECO:0000313" key="4">
    <source>
        <dbReference type="EMBL" id="ETZ04493.1"/>
    </source>
</evidence>
<dbReference type="PANTHER" id="PTHR43861">
    <property type="entry name" value="TRANS-ACONITATE 2-METHYLTRANSFERASE-RELATED"/>
    <property type="match status" value="1"/>
</dbReference>
<dbReference type="Proteomes" id="UP000026922">
    <property type="component" value="Unassembled WGS sequence"/>
</dbReference>
<comment type="caution">
    <text evidence="2">The sequence shown here is derived from an EMBL/GenBank/DDBJ whole genome shotgun (WGS) entry which is preliminary data.</text>
</comment>
<reference evidence="2 5" key="1">
    <citation type="journal article" date="2013" name="Genome Announc.">
        <title>Draft Genome Sequence of Holospora undulata Strain HU1, a Micronucleus-Specific Symbiont of the Ciliate Paramecium caudatum.</title>
        <authorList>
            <person name="Dohra H."/>
            <person name="Suzuki H."/>
            <person name="Suzuki T."/>
            <person name="Tanaka K."/>
            <person name="Fujishima M."/>
        </authorList>
    </citation>
    <scope>NUCLEOTIDE SEQUENCE [LARGE SCALE GENOMIC DNA]</scope>
    <source>
        <strain evidence="2 5">HU1</strain>
    </source>
</reference>
<dbReference type="EMBL" id="ARPM03000193">
    <property type="protein sequence ID" value="ETZ04464.1"/>
    <property type="molecule type" value="Genomic_DNA"/>
</dbReference>
<accession>A0A061JHP2</accession>
<feature type="domain" description="Methyltransferase type 11" evidence="1">
    <location>
        <begin position="100"/>
        <end position="191"/>
    </location>
</feature>
<evidence type="ECO:0000313" key="5">
    <source>
        <dbReference type="Proteomes" id="UP000026922"/>
    </source>
</evidence>
<dbReference type="InterPro" id="IPR029063">
    <property type="entry name" value="SAM-dependent_MTases_sf"/>
</dbReference>
<gene>
    <name evidence="4" type="ORF">K737_301109</name>
    <name evidence="3" type="ORF">K737_301122</name>
    <name evidence="2" type="ORF">K737_301251</name>
</gene>
<dbReference type="Pfam" id="PF08241">
    <property type="entry name" value="Methyltransf_11"/>
    <property type="match status" value="1"/>
</dbReference>
<dbReference type="SUPFAM" id="SSF53335">
    <property type="entry name" value="S-adenosyl-L-methionine-dependent methyltransferases"/>
    <property type="match status" value="1"/>
</dbReference>
<dbReference type="Gene3D" id="3.40.50.150">
    <property type="entry name" value="Vaccinia Virus protein VP39"/>
    <property type="match status" value="1"/>
</dbReference>
<sequence length="287" mass="33711">MVPCMSKNLNSYLDSSSPFFYEKYEQDLREFEGIPLLVRNYEQIQSYINHAKIEGKKEWYEAPQEDIWAGPYRHHLLKRKKYVEFVLAYYATKKPIHSLLDLGCGDGANFFWLKPYAKNLYGSDYNITRLLRARQRSIAQEVVLADVTDYGAKDESFDAIFFNHVLEHIPDDEQALREVFRILKKDGVCILGVPNEGAFWWQMAYKFQPESLRITDHVHFYTVKSLSKKIKKAGFTIQEIKPIGWGLPHWTLDSMVRGYKIMDDLFEFFGRIFLPRQASSLYFVIGK</sequence>